<proteinExistence type="predicted"/>
<evidence type="ECO:0000256" key="1">
    <source>
        <dbReference type="SAM" id="MobiDB-lite"/>
    </source>
</evidence>
<name>A0ABQ4EWY9_9ACTN</name>
<comment type="caution">
    <text evidence="2">The sequence shown here is derived from an EMBL/GenBank/DDBJ whole genome shotgun (WGS) entry which is preliminary data.</text>
</comment>
<feature type="region of interest" description="Disordered" evidence="1">
    <location>
        <begin position="1"/>
        <end position="20"/>
    </location>
</feature>
<dbReference type="EMBL" id="BONX01000043">
    <property type="protein sequence ID" value="GIG99183.1"/>
    <property type="molecule type" value="Genomic_DNA"/>
</dbReference>
<dbReference type="RefSeq" id="WP_203860591.1">
    <property type="nucleotide sequence ID" value="NZ_BAAAZQ010000061.1"/>
</dbReference>
<evidence type="ECO:0008006" key="4">
    <source>
        <dbReference type="Google" id="ProtNLM"/>
    </source>
</evidence>
<accession>A0ABQ4EWY9</accession>
<gene>
    <name evidence="2" type="ORF">Pma05_57560</name>
</gene>
<dbReference type="InterPro" id="IPR011990">
    <property type="entry name" value="TPR-like_helical_dom_sf"/>
</dbReference>
<keyword evidence="3" id="KW-1185">Reference proteome</keyword>
<evidence type="ECO:0000313" key="2">
    <source>
        <dbReference type="EMBL" id="GIG99183.1"/>
    </source>
</evidence>
<sequence>MAETAGRGPEEIGAEDVESAEHSRIAEHYLDAFGGLARDLPVLGGDPSAAGVDDGYPLRQLARHLTLAGRHDDLHTLLTRSHTGPTGEVGNVWYRAHEAAGTTELFLADLDRARRHAESLTDAALAAERPEPAFATEIRYALMAASLRDRGSDGDSGRIQALGALAVRLSDETRPAALREVLAAVPAVPEERIRGLLLTELVGVLPVELWREALAAAHTLTFTYRRAAVLAALAVRLAPEERREAVPELLAAVRRLKKDSECPGVLEKIADGLPAPYLAEVLAAVRAIDGENYREQALKRVVPHLPAELWGEALSIAGTITSGTSRWVLLAELAEHLPPEWRAEALAVAREIADEQDRERALTALAVRLPEPQRQEVLREALALARSITDPCHRAQALGEVVRGGLTAERATDVVREALAILRAAPADRDSDRVVVLRELDNSLPEKQRPLSEEEWPQVAGEVLATIRTLLDEADRAEALGRAAERLPAERRTDVAREALDVARTIAEPAYRASALAKVVACLPAGERPGVVRESLAATRAIGSEMTRAVVLSDLPLSLPPELAGEALAAAHTVDSERYRAALLSALAGRLPAESRGEVLAAVRSLTEESARASALRGCAEHLPVELLPEVVSEARALTDERGRAEVLVEVVGRLPEEQRRDVVPEVLPYGFDSYEERGRVAAYLSPGQVADAVAAIAPLDEWDRDEALRALATYLPVELLNEALVSWPPGDVDNVLSLLGRAQDAYGRRSLPCMVSVVRRHLALANRDDCQRLVRTAHDTDDNLLEVMAAVDDVHRWWP</sequence>
<organism evidence="2 3">
    <name type="scientific">Plantactinospora mayteni</name>
    <dbReference type="NCBI Taxonomy" id="566021"/>
    <lineage>
        <taxon>Bacteria</taxon>
        <taxon>Bacillati</taxon>
        <taxon>Actinomycetota</taxon>
        <taxon>Actinomycetes</taxon>
        <taxon>Micromonosporales</taxon>
        <taxon>Micromonosporaceae</taxon>
        <taxon>Plantactinospora</taxon>
    </lineage>
</organism>
<dbReference type="Gene3D" id="1.25.40.10">
    <property type="entry name" value="Tetratricopeptide repeat domain"/>
    <property type="match status" value="2"/>
</dbReference>
<dbReference type="Proteomes" id="UP000621500">
    <property type="component" value="Unassembled WGS sequence"/>
</dbReference>
<reference evidence="2 3" key="1">
    <citation type="submission" date="2021-01" db="EMBL/GenBank/DDBJ databases">
        <title>Whole genome shotgun sequence of Plantactinospora mayteni NBRC 109088.</title>
        <authorList>
            <person name="Komaki H."/>
            <person name="Tamura T."/>
        </authorList>
    </citation>
    <scope>NUCLEOTIDE SEQUENCE [LARGE SCALE GENOMIC DNA]</scope>
    <source>
        <strain evidence="2 3">NBRC 109088</strain>
    </source>
</reference>
<evidence type="ECO:0000313" key="3">
    <source>
        <dbReference type="Proteomes" id="UP000621500"/>
    </source>
</evidence>
<protein>
    <recommendedName>
        <fullName evidence="4">HEAT repeat domain-containing protein</fullName>
    </recommendedName>
</protein>